<keyword evidence="4 13" id="KW-0963">Cytoplasm</keyword>
<evidence type="ECO:0000256" key="4">
    <source>
        <dbReference type="ARBA" id="ARBA00022490"/>
    </source>
</evidence>
<dbReference type="STRING" id="709323.GCA_001047135_01146"/>
<dbReference type="EC" id="6.1.1.20" evidence="13"/>
<dbReference type="GO" id="GO:0000287">
    <property type="term" value="F:magnesium ion binding"/>
    <property type="evidence" value="ECO:0007669"/>
    <property type="project" value="UniProtKB-UniRule"/>
</dbReference>
<keyword evidence="10 13" id="KW-0648">Protein biosynthesis</keyword>
<dbReference type="PANTHER" id="PTHR11538">
    <property type="entry name" value="PHENYLALANYL-TRNA SYNTHETASE"/>
    <property type="match status" value="1"/>
</dbReference>
<feature type="binding site" evidence="13">
    <location>
        <position position="261"/>
    </location>
    <ligand>
        <name>Mg(2+)</name>
        <dbReference type="ChEBI" id="CHEBI:18420"/>
        <note>shared with beta subunit</note>
    </ligand>
</feature>
<dbReference type="GO" id="GO:0140096">
    <property type="term" value="F:catalytic activity, acting on a protein"/>
    <property type="evidence" value="ECO:0007669"/>
    <property type="project" value="UniProtKB-ARBA"/>
</dbReference>
<dbReference type="SUPFAM" id="SSF46589">
    <property type="entry name" value="tRNA-binding arm"/>
    <property type="match status" value="1"/>
</dbReference>
<dbReference type="EMBL" id="DF968083">
    <property type="protein sequence ID" value="GAP04593.1"/>
    <property type="molecule type" value="Genomic_DNA"/>
</dbReference>
<keyword evidence="9 13" id="KW-0460">Magnesium</keyword>
<keyword evidence="5 13" id="KW-0436">Ligase</keyword>
<evidence type="ECO:0000256" key="7">
    <source>
        <dbReference type="ARBA" id="ARBA00022741"/>
    </source>
</evidence>
<dbReference type="Proteomes" id="UP000064514">
    <property type="component" value="Unassembled WGS sequence"/>
</dbReference>
<evidence type="ECO:0000313" key="16">
    <source>
        <dbReference type="EMBL" id="GAP04593.1"/>
    </source>
</evidence>
<dbReference type="GO" id="GO:0005524">
    <property type="term" value="F:ATP binding"/>
    <property type="evidence" value="ECO:0007669"/>
    <property type="project" value="UniProtKB-UniRule"/>
</dbReference>
<evidence type="ECO:0000256" key="11">
    <source>
        <dbReference type="ARBA" id="ARBA00023146"/>
    </source>
</evidence>
<dbReference type="HAMAP" id="MF_00281">
    <property type="entry name" value="Phe_tRNA_synth_alpha1"/>
    <property type="match status" value="1"/>
</dbReference>
<keyword evidence="6 13" id="KW-0479">Metal-binding</keyword>
<evidence type="ECO:0000256" key="2">
    <source>
        <dbReference type="ARBA" id="ARBA00010207"/>
    </source>
</evidence>
<dbReference type="Pfam" id="PF02912">
    <property type="entry name" value="Phe_tRNA-synt_N"/>
    <property type="match status" value="1"/>
</dbReference>
<evidence type="ECO:0000313" key="15">
    <source>
        <dbReference type="EMBL" id="CAK1246260.1"/>
    </source>
</evidence>
<comment type="catalytic activity">
    <reaction evidence="12 13">
        <text>tRNA(Phe) + L-phenylalanine + ATP = L-phenylalanyl-tRNA(Phe) + AMP + diphosphate + H(+)</text>
        <dbReference type="Rhea" id="RHEA:19413"/>
        <dbReference type="Rhea" id="RHEA-COMP:9668"/>
        <dbReference type="Rhea" id="RHEA-COMP:9699"/>
        <dbReference type="ChEBI" id="CHEBI:15378"/>
        <dbReference type="ChEBI" id="CHEBI:30616"/>
        <dbReference type="ChEBI" id="CHEBI:33019"/>
        <dbReference type="ChEBI" id="CHEBI:58095"/>
        <dbReference type="ChEBI" id="CHEBI:78442"/>
        <dbReference type="ChEBI" id="CHEBI:78531"/>
        <dbReference type="ChEBI" id="CHEBI:456215"/>
        <dbReference type="EC" id="6.1.1.20"/>
    </reaction>
</comment>
<dbReference type="Gene3D" id="3.30.930.10">
    <property type="entry name" value="Bira Bifunctional Protein, Domain 2"/>
    <property type="match status" value="1"/>
</dbReference>
<dbReference type="Pfam" id="PF01409">
    <property type="entry name" value="tRNA-synt_2d"/>
    <property type="match status" value="1"/>
</dbReference>
<dbReference type="InterPro" id="IPR022911">
    <property type="entry name" value="Phe_tRNA_ligase_alpha1_bac"/>
</dbReference>
<dbReference type="InterPro" id="IPR004188">
    <property type="entry name" value="Phe-tRNA_ligase_II_N"/>
</dbReference>
<dbReference type="Proteomes" id="UP001314262">
    <property type="component" value="Unassembled WGS sequence"/>
</dbReference>
<dbReference type="PANTHER" id="PTHR11538:SF41">
    <property type="entry name" value="PHENYLALANINE--TRNA LIGASE, MITOCHONDRIAL"/>
    <property type="match status" value="1"/>
</dbReference>
<evidence type="ECO:0000256" key="8">
    <source>
        <dbReference type="ARBA" id="ARBA00022840"/>
    </source>
</evidence>
<evidence type="ECO:0000256" key="3">
    <source>
        <dbReference type="ARBA" id="ARBA00011209"/>
    </source>
</evidence>
<dbReference type="SUPFAM" id="SSF55681">
    <property type="entry name" value="Class II aaRS and biotin synthetases"/>
    <property type="match status" value="1"/>
</dbReference>
<dbReference type="PROSITE" id="PS50862">
    <property type="entry name" value="AA_TRNA_LIGASE_II"/>
    <property type="match status" value="1"/>
</dbReference>
<evidence type="ECO:0000256" key="9">
    <source>
        <dbReference type="ARBA" id="ARBA00022842"/>
    </source>
</evidence>
<keyword evidence="17" id="KW-1185">Reference proteome</keyword>
<evidence type="ECO:0000259" key="14">
    <source>
        <dbReference type="PROSITE" id="PS50862"/>
    </source>
</evidence>
<dbReference type="NCBIfam" id="TIGR00468">
    <property type="entry name" value="pheS"/>
    <property type="match status" value="1"/>
</dbReference>
<dbReference type="GO" id="GO:0016740">
    <property type="term" value="F:transferase activity"/>
    <property type="evidence" value="ECO:0007669"/>
    <property type="project" value="UniProtKB-ARBA"/>
</dbReference>
<dbReference type="InterPro" id="IPR010978">
    <property type="entry name" value="tRNA-bd_arm"/>
</dbReference>
<organism evidence="16">
    <name type="scientific">Fructobacillus tropaeoli</name>
    <dbReference type="NCBI Taxonomy" id="709323"/>
    <lineage>
        <taxon>Bacteria</taxon>
        <taxon>Bacillati</taxon>
        <taxon>Bacillota</taxon>
        <taxon>Bacilli</taxon>
        <taxon>Lactobacillales</taxon>
        <taxon>Lactobacillaceae</taxon>
        <taxon>Fructobacillus</taxon>
    </lineage>
</organism>
<comment type="cofactor">
    <cofactor evidence="13">
        <name>Mg(2+)</name>
        <dbReference type="ChEBI" id="CHEBI:18420"/>
    </cofactor>
    <text evidence="13">Binds 2 magnesium ions per tetramer.</text>
</comment>
<dbReference type="EMBL" id="CAUZLT010000004">
    <property type="protein sequence ID" value="CAK1246260.1"/>
    <property type="molecule type" value="Genomic_DNA"/>
</dbReference>
<keyword evidence="7 13" id="KW-0547">Nucleotide-binding</keyword>
<gene>
    <name evidence="13" type="primary">pheS</name>
    <name evidence="16" type="ORF">FTRO_0060490</name>
    <name evidence="15" type="ORF">R53137_KAKDMLNK_01063</name>
</gene>
<dbReference type="AlphaFoldDB" id="A0A3F3HGZ0"/>
<feature type="domain" description="Aminoacyl-transfer RNA synthetases class-II family profile" evidence="14">
    <location>
        <begin position="109"/>
        <end position="323"/>
    </location>
</feature>
<proteinExistence type="inferred from homology"/>
<sequence length="349" mass="39347">MTLIDELQAIAKQAEADLAATGADLEQVRVAYLGKKGKITTVLKSMKDLSIDEKKAVGQVGNQVRQQIQDSLAAMKAVQEKAAMDAKLQAETLDVTLPGAKPKLGNRHVLQQIMDEIESHFLGLGYQVIDDPIDSPEVETDEYNFERENLPKDHPARDMQDTFYVTPEILLRTQTSPVQSRALEKHDFSKGPLKMIAPGKVYRRDTDDATHSHQFHQVEGLVVGKNITMADLKGTLLSIMQELFGEKHQIRLRPSYFPFTEPSVEVDVSWNEVTEDTKPEDIRWIEVLGAGMTHPNVLKMDGVDPEEYSAFAFGLGPDRFAMLKYGVEDIRQFYLNDVRFLDQFNKRGN</sequence>
<evidence type="ECO:0000256" key="1">
    <source>
        <dbReference type="ARBA" id="ARBA00004496"/>
    </source>
</evidence>
<evidence type="ECO:0000256" key="13">
    <source>
        <dbReference type="HAMAP-Rule" id="MF_00281"/>
    </source>
</evidence>
<accession>A0A3F3HGZ0</accession>
<dbReference type="GO" id="GO:0005737">
    <property type="term" value="C:cytoplasm"/>
    <property type="evidence" value="ECO:0007669"/>
    <property type="project" value="UniProtKB-SubCell"/>
</dbReference>
<protein>
    <recommendedName>
        <fullName evidence="13">Phenylalanine--tRNA ligase alpha subunit</fullName>
        <ecNumber evidence="13">6.1.1.20</ecNumber>
    </recommendedName>
    <alternativeName>
        <fullName evidence="13">Phenylalanyl-tRNA synthetase alpha subunit</fullName>
        <shortName evidence="13">PheRS</shortName>
    </alternativeName>
</protein>
<comment type="similarity">
    <text evidence="2 13">Belongs to the class-II aminoacyl-tRNA synthetase family. Phe-tRNA synthetase alpha subunit type 1 subfamily.</text>
</comment>
<dbReference type="GO" id="GO:0006432">
    <property type="term" value="P:phenylalanyl-tRNA aminoacylation"/>
    <property type="evidence" value="ECO:0007669"/>
    <property type="project" value="UniProtKB-UniRule"/>
</dbReference>
<dbReference type="RefSeq" id="WP_059393968.1">
    <property type="nucleotide sequence ID" value="NZ_BOJU01000004.1"/>
</dbReference>
<name>A0A3F3HGZ0_9LACO</name>
<keyword evidence="8 13" id="KW-0067">ATP-binding</keyword>
<comment type="subunit">
    <text evidence="3 13">Tetramer of two alpha and two beta subunits.</text>
</comment>
<dbReference type="GO" id="GO:0000049">
    <property type="term" value="F:tRNA binding"/>
    <property type="evidence" value="ECO:0007669"/>
    <property type="project" value="InterPro"/>
</dbReference>
<dbReference type="InterPro" id="IPR002319">
    <property type="entry name" value="Phenylalanyl-tRNA_Synthase"/>
</dbReference>
<reference evidence="15 17" key="2">
    <citation type="submission" date="2023-10" db="EMBL/GenBank/DDBJ databases">
        <authorList>
            <person name="Botero Cardona J."/>
        </authorList>
    </citation>
    <scope>NUCLEOTIDE SEQUENCE [LARGE SCALE GENOMIC DNA]</scope>
    <source>
        <strain evidence="15 17">R-53137</strain>
    </source>
</reference>
<dbReference type="InterPro" id="IPR004529">
    <property type="entry name" value="Phe-tRNA-synth_IIc_asu"/>
</dbReference>
<keyword evidence="11 13" id="KW-0030">Aminoacyl-tRNA synthetase</keyword>
<evidence type="ECO:0000256" key="5">
    <source>
        <dbReference type="ARBA" id="ARBA00022598"/>
    </source>
</evidence>
<dbReference type="InterPro" id="IPR045864">
    <property type="entry name" value="aa-tRNA-synth_II/BPL/LPL"/>
</dbReference>
<reference evidence="16" key="1">
    <citation type="journal article" date="2015" name="BMC Genomics">
        <title>Comparative genomics of Fructobacillus spp. and Leuconostoc spp. reveals niche-specific evolution of Fructobacillus spp.</title>
        <authorList>
            <person name="Endo A."/>
            <person name="Tanizawa Y."/>
            <person name="Tanaka N."/>
            <person name="Maeno S."/>
            <person name="Kumar H."/>
            <person name="Shiwa Y."/>
            <person name="Okada S."/>
            <person name="Yoshikawa H."/>
            <person name="Dicks L."/>
            <person name="Nakagawa J."/>
            <person name="Arita M."/>
        </authorList>
    </citation>
    <scope>NUCLEOTIDE SEQUENCE [LARGE SCALE GENOMIC DNA]</scope>
    <source>
        <strain evidence="16">F214-1</strain>
    </source>
</reference>
<evidence type="ECO:0000256" key="10">
    <source>
        <dbReference type="ARBA" id="ARBA00022917"/>
    </source>
</evidence>
<evidence type="ECO:0000256" key="6">
    <source>
        <dbReference type="ARBA" id="ARBA00022723"/>
    </source>
</evidence>
<evidence type="ECO:0000313" key="17">
    <source>
        <dbReference type="Proteomes" id="UP001314262"/>
    </source>
</evidence>
<dbReference type="FunFam" id="3.30.930.10:FF:000003">
    <property type="entry name" value="Phenylalanine--tRNA ligase alpha subunit"/>
    <property type="match status" value="1"/>
</dbReference>
<evidence type="ECO:0000256" key="12">
    <source>
        <dbReference type="ARBA" id="ARBA00049255"/>
    </source>
</evidence>
<dbReference type="CDD" id="cd00496">
    <property type="entry name" value="PheRS_alpha_core"/>
    <property type="match status" value="1"/>
</dbReference>
<dbReference type="GO" id="GO:0004826">
    <property type="term" value="F:phenylalanine-tRNA ligase activity"/>
    <property type="evidence" value="ECO:0007669"/>
    <property type="project" value="UniProtKB-UniRule"/>
</dbReference>
<comment type="subcellular location">
    <subcellularLocation>
        <location evidence="1 13">Cytoplasm</location>
    </subcellularLocation>
</comment>
<dbReference type="InterPro" id="IPR006195">
    <property type="entry name" value="aa-tRNA-synth_II"/>
</dbReference>